<reference evidence="1 2" key="1">
    <citation type="journal article" date="2019" name="Sci. Rep.">
        <title>Orb-weaving spider Araneus ventricosus genome elucidates the spidroin gene catalogue.</title>
        <authorList>
            <person name="Kono N."/>
            <person name="Nakamura H."/>
            <person name="Ohtoshi R."/>
            <person name="Moran D.A.P."/>
            <person name="Shinohara A."/>
            <person name="Yoshida Y."/>
            <person name="Fujiwara M."/>
            <person name="Mori M."/>
            <person name="Tomita M."/>
            <person name="Arakawa K."/>
        </authorList>
    </citation>
    <scope>NUCLEOTIDE SEQUENCE [LARGE SCALE GENOMIC DNA]</scope>
</reference>
<dbReference type="Proteomes" id="UP000499080">
    <property type="component" value="Unassembled WGS sequence"/>
</dbReference>
<comment type="caution">
    <text evidence="1">The sequence shown here is derived from an EMBL/GenBank/DDBJ whole genome shotgun (WGS) entry which is preliminary data.</text>
</comment>
<organism evidence="1 2">
    <name type="scientific">Araneus ventricosus</name>
    <name type="common">Orbweaver spider</name>
    <name type="synonym">Epeira ventricosa</name>
    <dbReference type="NCBI Taxonomy" id="182803"/>
    <lineage>
        <taxon>Eukaryota</taxon>
        <taxon>Metazoa</taxon>
        <taxon>Ecdysozoa</taxon>
        <taxon>Arthropoda</taxon>
        <taxon>Chelicerata</taxon>
        <taxon>Arachnida</taxon>
        <taxon>Araneae</taxon>
        <taxon>Araneomorphae</taxon>
        <taxon>Entelegynae</taxon>
        <taxon>Araneoidea</taxon>
        <taxon>Araneidae</taxon>
        <taxon>Araneus</taxon>
    </lineage>
</organism>
<evidence type="ECO:0000313" key="2">
    <source>
        <dbReference type="Proteomes" id="UP000499080"/>
    </source>
</evidence>
<protein>
    <submittedName>
        <fullName evidence="1">Uncharacterized protein</fullName>
    </submittedName>
</protein>
<dbReference type="EMBL" id="BGPR01004845">
    <property type="protein sequence ID" value="GBN03975.1"/>
    <property type="molecule type" value="Genomic_DNA"/>
</dbReference>
<keyword evidence="2" id="KW-1185">Reference proteome</keyword>
<accession>A0A4Y2KNQ5</accession>
<gene>
    <name evidence="1" type="ORF">AVEN_20940_1</name>
</gene>
<evidence type="ECO:0000313" key="1">
    <source>
        <dbReference type="EMBL" id="GBN03975.1"/>
    </source>
</evidence>
<sequence>MGTRGELLRTRITSPTPWTLVPESMKESDCGGRCVQFSLFCPAIRFTCFLSISLLSDYQEGVFLSTTASALLCFCSPPSFGLSSTVVSQIRLGPPIPYD</sequence>
<name>A0A4Y2KNQ5_ARAVE</name>
<dbReference type="AlphaFoldDB" id="A0A4Y2KNQ5"/>
<proteinExistence type="predicted"/>